<dbReference type="AlphaFoldDB" id="A0A5S6QCI7"/>
<organism evidence="1 2">
    <name type="scientific">Trichuris muris</name>
    <name type="common">Mouse whipworm</name>
    <dbReference type="NCBI Taxonomy" id="70415"/>
    <lineage>
        <taxon>Eukaryota</taxon>
        <taxon>Metazoa</taxon>
        <taxon>Ecdysozoa</taxon>
        <taxon>Nematoda</taxon>
        <taxon>Enoplea</taxon>
        <taxon>Dorylaimia</taxon>
        <taxon>Trichinellida</taxon>
        <taxon>Trichuridae</taxon>
        <taxon>Trichuris</taxon>
    </lineage>
</organism>
<reference evidence="2" key="1">
    <citation type="submission" date="2019-12" db="UniProtKB">
        <authorList>
            <consortium name="WormBaseParasite"/>
        </authorList>
    </citation>
    <scope>IDENTIFICATION</scope>
</reference>
<keyword evidence="1" id="KW-1185">Reference proteome</keyword>
<dbReference type="WBParaSite" id="TMUE_1000005071.1">
    <property type="protein sequence ID" value="TMUE_1000005071.1"/>
    <property type="gene ID" value="WBGene00292444"/>
</dbReference>
<sequence>MLHEKIGGTCNWTFVMTETYRCQKAATQEAVSIQGTSKMQFYLGEVVYMPSGGIISLEVAHTRIDLRVPEWRLRCWQSKIAMQFPIGLIRTIRLAGVFTRCAVVGSSVVISYELGVWDNDASKGSQLLSDLQDAVLPGPVFFYNKLPDFRAIGERAREEWNVSMFDAFRWYRTLGQWIYDALPF</sequence>
<protein>
    <submittedName>
        <fullName evidence="2">MICOS complex subunit MIC13</fullName>
    </submittedName>
</protein>
<evidence type="ECO:0000313" key="1">
    <source>
        <dbReference type="Proteomes" id="UP000046395"/>
    </source>
</evidence>
<dbReference type="Proteomes" id="UP000046395">
    <property type="component" value="Unassembled WGS sequence"/>
</dbReference>
<evidence type="ECO:0000313" key="2">
    <source>
        <dbReference type="WBParaSite" id="TMUE_1000005071.1"/>
    </source>
</evidence>
<accession>A0A5S6QCI7</accession>
<proteinExistence type="predicted"/>
<name>A0A5S6QCI7_TRIMR</name>